<keyword evidence="3" id="KW-1003">Cell membrane</keyword>
<dbReference type="Proteomes" id="UP000031675">
    <property type="component" value="Unassembled WGS sequence"/>
</dbReference>
<feature type="domain" description="EccD-like transmembrane" evidence="8">
    <location>
        <begin position="111"/>
        <end position="436"/>
    </location>
</feature>
<evidence type="ECO:0000256" key="4">
    <source>
        <dbReference type="ARBA" id="ARBA00022692"/>
    </source>
</evidence>
<keyword evidence="6 7" id="KW-0472">Membrane</keyword>
<dbReference type="Gene3D" id="3.10.20.90">
    <property type="entry name" value="Phosphatidylinositol 3-kinase Catalytic Subunit, Chain A, domain 1"/>
    <property type="match status" value="1"/>
</dbReference>
<feature type="transmembrane region" description="Helical" evidence="7">
    <location>
        <begin position="166"/>
        <end position="188"/>
    </location>
</feature>
<evidence type="ECO:0000313" key="9">
    <source>
        <dbReference type="EMBL" id="KIH96664.1"/>
    </source>
</evidence>
<evidence type="ECO:0000313" key="10">
    <source>
        <dbReference type="Proteomes" id="UP000031675"/>
    </source>
</evidence>
<evidence type="ECO:0000256" key="5">
    <source>
        <dbReference type="ARBA" id="ARBA00022989"/>
    </source>
</evidence>
<dbReference type="Pfam" id="PF08817">
    <property type="entry name" value="YukD"/>
    <property type="match status" value="1"/>
</dbReference>
<sequence>MTSWSRVTLVGENRRVDAVLPAQEPIGALMPEVLKLMGDQARNPALPMHLATASGVHLDSDSTLADRSISDGDVLRLMRIDEPVPAPVVHEVPDAVGDVLDGDLGRWNAAARRWSATVAVAALVLAVGSLLWTGSGGAAGVVALGGGAAALLALGWTLAATWREPAGTAVAIAGGMLAGEAVHLSAGLYGWPGWVLWCGLAGIAGGVVIGLGLTTPLGRGGTIGGAVTLALTAVWAGGSAVGMSHSQVGAVAAIACVVVLSLILRFAMSTSGLTALDDRRGAGSAVARTDVMKALAGAHRTMTVSTVAAAVSAAAAGVGLAADLNGWTAGLAGLLAIVVASRSRLFPLILQKAPLMAASLVTVIALAVNWVDLASWALWPSIGALLAVLLIPAVVLSVDPPEHTRARLRRIANRFEAVAVVVLIPVAIGSFGTYERLINTF</sequence>
<gene>
    <name evidence="9" type="ORF">LP52_23780</name>
</gene>
<dbReference type="AlphaFoldDB" id="A0A0C2FC14"/>
<proteinExistence type="inferred from homology"/>
<dbReference type="InterPro" id="IPR044049">
    <property type="entry name" value="EccD_transm"/>
</dbReference>
<feature type="transmembrane region" description="Helical" evidence="7">
    <location>
        <begin position="324"/>
        <end position="341"/>
    </location>
</feature>
<evidence type="ECO:0000259" key="8">
    <source>
        <dbReference type="Pfam" id="PF19053"/>
    </source>
</evidence>
<comment type="subcellular location">
    <subcellularLocation>
        <location evidence="1">Cell membrane</location>
        <topology evidence="1">Multi-pass membrane protein</topology>
    </subcellularLocation>
</comment>
<feature type="transmembrane region" description="Helical" evidence="7">
    <location>
        <begin position="194"/>
        <end position="213"/>
    </location>
</feature>
<dbReference type="InterPro" id="IPR024962">
    <property type="entry name" value="YukD-like"/>
</dbReference>
<dbReference type="OrthoDB" id="3326149at2"/>
<reference evidence="10" key="1">
    <citation type="journal article" date="2015" name="Chem. Biol.">
        <title>Structure, bioactivity, and resistance mechanism of streptomonomicin, an unusual lasso Peptide from an understudied halophilic actinomycete.</title>
        <authorList>
            <person name="Metelev M."/>
            <person name="Tietz J.I."/>
            <person name="Melby J.O."/>
            <person name="Blair P.M."/>
            <person name="Zhu L."/>
            <person name="Livnat I."/>
            <person name="Severinov K."/>
            <person name="Mitchell D.A."/>
        </authorList>
    </citation>
    <scope>NUCLEOTIDE SEQUENCE [LARGE SCALE GENOMIC DNA]</scope>
    <source>
        <strain evidence="10">YIM 90003</strain>
    </source>
</reference>
<name>A0A0C2FC14_9ACTN</name>
<dbReference type="InterPro" id="IPR006707">
    <property type="entry name" value="T7SS_EccD"/>
</dbReference>
<feature type="transmembrane region" description="Helical" evidence="7">
    <location>
        <begin position="138"/>
        <end position="159"/>
    </location>
</feature>
<feature type="transmembrane region" description="Helical" evidence="7">
    <location>
        <begin position="417"/>
        <end position="434"/>
    </location>
</feature>
<evidence type="ECO:0000256" key="1">
    <source>
        <dbReference type="ARBA" id="ARBA00004651"/>
    </source>
</evidence>
<feature type="transmembrane region" description="Helical" evidence="7">
    <location>
        <begin position="297"/>
        <end position="318"/>
    </location>
</feature>
<dbReference type="EMBL" id="JROO01000053">
    <property type="protein sequence ID" value="KIH96664.1"/>
    <property type="molecule type" value="Genomic_DNA"/>
</dbReference>
<keyword evidence="5 7" id="KW-1133">Transmembrane helix</keyword>
<dbReference type="RefSeq" id="WP_040276642.1">
    <property type="nucleotide sequence ID" value="NZ_JROO01000053.1"/>
</dbReference>
<comment type="similarity">
    <text evidence="2">Belongs to the EccD/Snm4 family.</text>
</comment>
<dbReference type="NCBIfam" id="TIGR03920">
    <property type="entry name" value="T7SS_EccD"/>
    <property type="match status" value="1"/>
</dbReference>
<dbReference type="Pfam" id="PF19053">
    <property type="entry name" value="EccD"/>
    <property type="match status" value="1"/>
</dbReference>
<feature type="transmembrane region" description="Helical" evidence="7">
    <location>
        <begin position="250"/>
        <end position="276"/>
    </location>
</feature>
<evidence type="ECO:0000256" key="6">
    <source>
        <dbReference type="ARBA" id="ARBA00023136"/>
    </source>
</evidence>
<feature type="transmembrane region" description="Helical" evidence="7">
    <location>
        <begin position="114"/>
        <end position="132"/>
    </location>
</feature>
<keyword evidence="4 7" id="KW-0812">Transmembrane</keyword>
<evidence type="ECO:0000256" key="7">
    <source>
        <dbReference type="SAM" id="Phobius"/>
    </source>
</evidence>
<comment type="caution">
    <text evidence="9">The sequence shown here is derived from an EMBL/GenBank/DDBJ whole genome shotgun (WGS) entry which is preliminary data.</text>
</comment>
<feature type="transmembrane region" description="Helical" evidence="7">
    <location>
        <begin position="377"/>
        <end position="396"/>
    </location>
</feature>
<keyword evidence="10" id="KW-1185">Reference proteome</keyword>
<feature type="transmembrane region" description="Helical" evidence="7">
    <location>
        <begin position="353"/>
        <end position="371"/>
    </location>
</feature>
<dbReference type="GO" id="GO:0005886">
    <property type="term" value="C:plasma membrane"/>
    <property type="evidence" value="ECO:0007669"/>
    <property type="project" value="UniProtKB-SubCell"/>
</dbReference>
<accession>A0A0C2FC14</accession>
<organism evidence="9 10">
    <name type="scientific">Streptomonospora alba</name>
    <dbReference type="NCBI Taxonomy" id="183763"/>
    <lineage>
        <taxon>Bacteria</taxon>
        <taxon>Bacillati</taxon>
        <taxon>Actinomycetota</taxon>
        <taxon>Actinomycetes</taxon>
        <taxon>Streptosporangiales</taxon>
        <taxon>Nocardiopsidaceae</taxon>
        <taxon>Streptomonospora</taxon>
    </lineage>
</organism>
<evidence type="ECO:0000256" key="3">
    <source>
        <dbReference type="ARBA" id="ARBA00022475"/>
    </source>
</evidence>
<feature type="transmembrane region" description="Helical" evidence="7">
    <location>
        <begin position="220"/>
        <end position="238"/>
    </location>
</feature>
<evidence type="ECO:0000256" key="2">
    <source>
        <dbReference type="ARBA" id="ARBA00006162"/>
    </source>
</evidence>
<protein>
    <submittedName>
        <fullName evidence="9">Secretion protein</fullName>
    </submittedName>
</protein>
<dbReference type="STRING" id="183763.LP52_23780"/>